<dbReference type="Proteomes" id="UP000320913">
    <property type="component" value="Unassembled WGS sequence"/>
</dbReference>
<dbReference type="InterPro" id="IPR027843">
    <property type="entry name" value="DUF4440"/>
</dbReference>
<accession>A0A538TA59</accession>
<dbReference type="Pfam" id="PF14534">
    <property type="entry name" value="DUF4440"/>
    <property type="match status" value="1"/>
</dbReference>
<protein>
    <submittedName>
        <fullName evidence="3">DUF4440 domain-containing protein</fullName>
    </submittedName>
</protein>
<evidence type="ECO:0000259" key="2">
    <source>
        <dbReference type="Pfam" id="PF14534"/>
    </source>
</evidence>
<evidence type="ECO:0000313" key="3">
    <source>
        <dbReference type="EMBL" id="TMQ60525.1"/>
    </source>
</evidence>
<dbReference type="EMBL" id="VBOV01000076">
    <property type="protein sequence ID" value="TMQ60525.1"/>
    <property type="molecule type" value="Genomic_DNA"/>
</dbReference>
<comment type="caution">
    <text evidence="3">The sequence shown here is derived from an EMBL/GenBank/DDBJ whole genome shotgun (WGS) entry which is preliminary data.</text>
</comment>
<gene>
    <name evidence="3" type="ORF">E6K75_02775</name>
</gene>
<dbReference type="Gene3D" id="3.10.450.50">
    <property type="match status" value="1"/>
</dbReference>
<feature type="region of interest" description="Disordered" evidence="1">
    <location>
        <begin position="1"/>
        <end position="22"/>
    </location>
</feature>
<dbReference type="SUPFAM" id="SSF54427">
    <property type="entry name" value="NTF2-like"/>
    <property type="match status" value="1"/>
</dbReference>
<proteinExistence type="predicted"/>
<evidence type="ECO:0000313" key="4">
    <source>
        <dbReference type="Proteomes" id="UP000320913"/>
    </source>
</evidence>
<dbReference type="AlphaFoldDB" id="A0A538TA59"/>
<sequence length="232" mass="25154">MDVVMDRAATGVPTRPPPREDLRPRRLRNTAGALERVTDWIAGAGEGFEETRPMTLRRGNGIRASMRSLRAGLLLLGATVATIGASGCAKKDHQAEVAELKSALEARDTQFTEAFSRRDVAAIGAMYTADAEALPPGLAPVRGRLAIQDMWKGLLSMPVGRMLFTTLEVDGNGATAWESGRYTLMATNGSTMDQGKYIVIWKHGPDGWQLYRDMWSSDTPQQGVPSPKAAQP</sequence>
<evidence type="ECO:0000256" key="1">
    <source>
        <dbReference type="SAM" id="MobiDB-lite"/>
    </source>
</evidence>
<feature type="domain" description="DUF4440" evidence="2">
    <location>
        <begin position="105"/>
        <end position="210"/>
    </location>
</feature>
<name>A0A538TA59_UNCEI</name>
<feature type="region of interest" description="Disordered" evidence="1">
    <location>
        <begin position="213"/>
        <end position="232"/>
    </location>
</feature>
<reference evidence="3 4" key="1">
    <citation type="journal article" date="2019" name="Nat. Microbiol.">
        <title>Mediterranean grassland soil C-N compound turnover is dependent on rainfall and depth, and is mediated by genomically divergent microorganisms.</title>
        <authorList>
            <person name="Diamond S."/>
            <person name="Andeer P.F."/>
            <person name="Li Z."/>
            <person name="Crits-Christoph A."/>
            <person name="Burstein D."/>
            <person name="Anantharaman K."/>
            <person name="Lane K.R."/>
            <person name="Thomas B.C."/>
            <person name="Pan C."/>
            <person name="Northen T.R."/>
            <person name="Banfield J.F."/>
        </authorList>
    </citation>
    <scope>NUCLEOTIDE SEQUENCE [LARGE SCALE GENOMIC DNA]</scope>
    <source>
        <strain evidence="3">WS_5</strain>
    </source>
</reference>
<organism evidence="3 4">
    <name type="scientific">Eiseniibacteriota bacterium</name>
    <dbReference type="NCBI Taxonomy" id="2212470"/>
    <lineage>
        <taxon>Bacteria</taxon>
        <taxon>Candidatus Eiseniibacteriota</taxon>
    </lineage>
</organism>
<dbReference type="InterPro" id="IPR032710">
    <property type="entry name" value="NTF2-like_dom_sf"/>
</dbReference>